<evidence type="ECO:0000313" key="2">
    <source>
        <dbReference type="Proteomes" id="UP001243375"/>
    </source>
</evidence>
<comment type="caution">
    <text evidence="1">The sequence shown here is derived from an EMBL/GenBank/DDBJ whole genome shotgun (WGS) entry which is preliminary data.</text>
</comment>
<evidence type="ECO:0000313" key="1">
    <source>
        <dbReference type="EMBL" id="KAJ9115098.1"/>
    </source>
</evidence>
<name>A0ACC2WUI7_9TREE</name>
<organism evidence="1 2">
    <name type="scientific">Naganishia vaughanmartiniae</name>
    <dbReference type="NCBI Taxonomy" id="1424756"/>
    <lineage>
        <taxon>Eukaryota</taxon>
        <taxon>Fungi</taxon>
        <taxon>Dikarya</taxon>
        <taxon>Basidiomycota</taxon>
        <taxon>Agaricomycotina</taxon>
        <taxon>Tremellomycetes</taxon>
        <taxon>Filobasidiales</taxon>
        <taxon>Filobasidiaceae</taxon>
        <taxon>Naganishia</taxon>
    </lineage>
</organism>
<reference evidence="1" key="1">
    <citation type="submission" date="2023-04" db="EMBL/GenBank/DDBJ databases">
        <title>Draft Genome sequencing of Naganishia species isolated from polar environments using Oxford Nanopore Technology.</title>
        <authorList>
            <person name="Leo P."/>
            <person name="Venkateswaran K."/>
        </authorList>
    </citation>
    <scope>NUCLEOTIDE SEQUENCE</scope>
    <source>
        <strain evidence="1">MNA-CCFEE 5425</strain>
    </source>
</reference>
<sequence length="807" mass="87633">MSDIDEKGGLASSHSASQEFVAPIPQHAEVFEGGGAPKFKLSHLWSEPILNPLNLKSYTLPLLNLRSPYCRNPLLATLGFFVAFLSWFAFPPLFPEAITKDLKLTSIQVANSNIRMDLNVFDFQVPCVAWTTAFFSKETVGTANAISAGWGNSGGGATYAIMVSLFHKFRETKSVHTAWRLSFVAVPVPVLILTAVLVIVFGTDCPTGAWSTRHTTNATTAAVMAGHEVKLDRSEQRVMMNKKQEPSTTVQEVSPEDDDDVFPSDGRQGVNDSTIVQSELDVAVNEPLTMKSLGRILANPLTWLPSLAYMTTFGFELAVDSILANVIIKKHPTLGMEKAGYYASVFGLLNIVTRPLGGILADVLYRKYGVGVKKYFTLGLGIGQGILTIGFGMLLKKEVSPSIGAMMGLIVCIAFCNEMANGANFALVPHCNSFNNGVMSGLVGAFGNLGGIIFALMFRFLGQDNGRLVSRLPRPAAIFDVKTVQPAKQPEVRLPSRSQGHMSFALRPGADQTSPPVAVTVEIADEDLFTGGNPRPRSLPGQAPGEVSYEKVRDGTGRLVSKKPANGPFLAHQRWKEEEAERKAREARGEKPIRKTSPKKQWTPWRILKWLMMFVAGTMALGNFLVKSPFWGFEDQMVKTYRSLVTPQKVFTPAELSAFDGTDASKPVYLGIDGEVYDVTASRRIYGPLGPYHVMAGRDASRAFITGCFQTHLTHDLRGLSPKELGALSNWKTFFAKHAKYHKVGTVERAPIDESTPIPEPCEPPSAVGGAPDAVPASIPHVGGNIENAKGVPDAVPGQVNMGRQEL</sequence>
<protein>
    <submittedName>
        <fullName evidence="1">Uncharacterized protein</fullName>
    </submittedName>
</protein>
<dbReference type="EMBL" id="JASBWU010000017">
    <property type="protein sequence ID" value="KAJ9115098.1"/>
    <property type="molecule type" value="Genomic_DNA"/>
</dbReference>
<dbReference type="Proteomes" id="UP001243375">
    <property type="component" value="Unassembled WGS sequence"/>
</dbReference>
<gene>
    <name evidence="1" type="ORF">QFC22_005427</name>
</gene>
<proteinExistence type="predicted"/>
<keyword evidence="2" id="KW-1185">Reference proteome</keyword>
<accession>A0ACC2WUI7</accession>